<evidence type="ECO:0000256" key="2">
    <source>
        <dbReference type="ARBA" id="ARBA00022448"/>
    </source>
</evidence>
<keyword evidence="5 12" id="KW-0812">Transmembrane</keyword>
<dbReference type="PANTHER" id="PTHR32552:SF89">
    <property type="entry name" value="CATECHOLATE SIDEROPHORE RECEPTOR FIU"/>
    <property type="match status" value="1"/>
</dbReference>
<keyword evidence="4" id="KW-0410">Iron transport</keyword>
<dbReference type="Gene3D" id="2.40.170.20">
    <property type="entry name" value="TonB-dependent receptor, beta-barrel domain"/>
    <property type="match status" value="1"/>
</dbReference>
<evidence type="ECO:0000313" key="17">
    <source>
        <dbReference type="EMBL" id="PNU06799.1"/>
    </source>
</evidence>
<keyword evidence="3 12" id="KW-1134">Transmembrane beta strand</keyword>
<keyword evidence="11 12" id="KW-0998">Cell outer membrane</keyword>
<keyword evidence="6 14" id="KW-0732">Signal</keyword>
<keyword evidence="2 12" id="KW-0813">Transport</keyword>
<sequence>MIKFRFRTQVSACALAIATLVSAAAHADEAAPESAGDIIVTARAGNQAQKKVEASYAISTISEAELQMKAPLGVGEALKNVPGFWVESSSGEASGNIRVRGIPTDGYSALSLLEDGITIQHDAGLGWLNGDQALRMDQTIQGIEVVRGGPSSIFYSNAPGAVVNFITRRGGDHLEGAVRYEGASYNSHRLDGWIGGPIGNSDWRFLVGGYYRLSDGQRHTGYRQDEGGQIRATISRDFDRGSIMVGVKRIDERIGNAMVTPFINDSNGDPVGVPGFNAKRDIIAGPETRYFDFLTPDGVEKFDNAVGTTIKLTQLTGQFKYDLTDDLTINHTMRYRDSWTKRNSITPRTVASAADLLSSTYGSYADAAAGQTLDFIYTGSGQSMDLANANGNGLALLNLARSFTIPEDEFVSDTRLQQSIELAGHHDIALGFYYANVKETYLSNSAAIFTDVKDNASLLDAVLRDASGNVIYTFSNNGVASYGSEYNNARGSSDTIAIYASDEWKLTDQLRIDGGLRWEQIKTRGQVEGKSTVNLGQSATAADDAVLVGSGTYTPFSRKYDAMAWTLGANYQLHPRMGAFARFTSTFRLPSVSSFLGNAAANPVVQKMDFYEVGLKYSSPTFDVYLTGFNSVYKSYEISDYRQNSAGQYVLNTVYGDTKTWGTELEATWRPVHWFDIHANWTWQDAKFTDFVYTNSSGQTVDYSNNRLIRVPEHSFRITPAVNLLDDRLRIEADFAYYGQRYAEVANQISLPSYKTIDLNAKFDVNDRLSFNLYVNNLTNEIGLTEGNPRAGSIDNEEVGDLVYIARSIFGRSVRGAVTFKF</sequence>
<accession>A0A2K2G702</accession>
<dbReference type="InterPro" id="IPR037066">
    <property type="entry name" value="Plug_dom_sf"/>
</dbReference>
<dbReference type="InterPro" id="IPR012910">
    <property type="entry name" value="Plug_dom"/>
</dbReference>
<feature type="domain" description="TonB-dependent receptor plug" evidence="16">
    <location>
        <begin position="51"/>
        <end position="162"/>
    </location>
</feature>
<dbReference type="PANTHER" id="PTHR32552">
    <property type="entry name" value="FERRICHROME IRON RECEPTOR-RELATED"/>
    <property type="match status" value="1"/>
</dbReference>
<evidence type="ECO:0000259" key="15">
    <source>
        <dbReference type="Pfam" id="PF00593"/>
    </source>
</evidence>
<dbReference type="InterPro" id="IPR000531">
    <property type="entry name" value="Beta-barrel_TonB"/>
</dbReference>
<keyword evidence="7" id="KW-0408">Iron</keyword>
<organism evidence="17 18">
    <name type="scientific">Novosphingobium guangzhouense</name>
    <dbReference type="NCBI Taxonomy" id="1850347"/>
    <lineage>
        <taxon>Bacteria</taxon>
        <taxon>Pseudomonadati</taxon>
        <taxon>Pseudomonadota</taxon>
        <taxon>Alphaproteobacteria</taxon>
        <taxon>Sphingomonadales</taxon>
        <taxon>Sphingomonadaceae</taxon>
        <taxon>Novosphingobium</taxon>
    </lineage>
</organism>
<evidence type="ECO:0000256" key="6">
    <source>
        <dbReference type="ARBA" id="ARBA00022729"/>
    </source>
</evidence>
<evidence type="ECO:0000256" key="4">
    <source>
        <dbReference type="ARBA" id="ARBA00022496"/>
    </source>
</evidence>
<dbReference type="Pfam" id="PF00593">
    <property type="entry name" value="TonB_dep_Rec_b-barrel"/>
    <property type="match status" value="1"/>
</dbReference>
<dbReference type="Pfam" id="PF07715">
    <property type="entry name" value="Plug"/>
    <property type="match status" value="1"/>
</dbReference>
<dbReference type="RefSeq" id="WP_103094090.1">
    <property type="nucleotide sequence ID" value="NZ_LYMM01000001.1"/>
</dbReference>
<keyword evidence="18" id="KW-1185">Reference proteome</keyword>
<evidence type="ECO:0000256" key="8">
    <source>
        <dbReference type="ARBA" id="ARBA00023065"/>
    </source>
</evidence>
<evidence type="ECO:0000256" key="10">
    <source>
        <dbReference type="ARBA" id="ARBA00023136"/>
    </source>
</evidence>
<evidence type="ECO:0000256" key="3">
    <source>
        <dbReference type="ARBA" id="ARBA00022452"/>
    </source>
</evidence>
<evidence type="ECO:0000259" key="16">
    <source>
        <dbReference type="Pfam" id="PF07715"/>
    </source>
</evidence>
<dbReference type="Gene3D" id="2.170.130.10">
    <property type="entry name" value="TonB-dependent receptor, plug domain"/>
    <property type="match status" value="1"/>
</dbReference>
<evidence type="ECO:0000256" key="13">
    <source>
        <dbReference type="RuleBase" id="RU003357"/>
    </source>
</evidence>
<evidence type="ECO:0000256" key="1">
    <source>
        <dbReference type="ARBA" id="ARBA00004571"/>
    </source>
</evidence>
<comment type="subcellular location">
    <subcellularLocation>
        <location evidence="1 12">Cell outer membrane</location>
        <topology evidence="1 12">Multi-pass membrane protein</topology>
    </subcellularLocation>
</comment>
<dbReference type="EMBL" id="LYMM01000001">
    <property type="protein sequence ID" value="PNU06799.1"/>
    <property type="molecule type" value="Genomic_DNA"/>
</dbReference>
<comment type="caution">
    <text evidence="17">The sequence shown here is derived from an EMBL/GenBank/DDBJ whole genome shotgun (WGS) entry which is preliminary data.</text>
</comment>
<dbReference type="InterPro" id="IPR039426">
    <property type="entry name" value="TonB-dep_rcpt-like"/>
</dbReference>
<dbReference type="GO" id="GO:0015344">
    <property type="term" value="F:siderophore uptake transmembrane transporter activity"/>
    <property type="evidence" value="ECO:0007669"/>
    <property type="project" value="TreeGrafter"/>
</dbReference>
<evidence type="ECO:0000256" key="9">
    <source>
        <dbReference type="ARBA" id="ARBA00023077"/>
    </source>
</evidence>
<keyword evidence="9 13" id="KW-0798">TonB box</keyword>
<dbReference type="GO" id="GO:0009279">
    <property type="term" value="C:cell outer membrane"/>
    <property type="evidence" value="ECO:0007669"/>
    <property type="project" value="UniProtKB-SubCell"/>
</dbReference>
<evidence type="ECO:0008006" key="19">
    <source>
        <dbReference type="Google" id="ProtNLM"/>
    </source>
</evidence>
<keyword evidence="8" id="KW-0406">Ion transport</keyword>
<dbReference type="AlphaFoldDB" id="A0A2K2G702"/>
<dbReference type="SUPFAM" id="SSF56935">
    <property type="entry name" value="Porins"/>
    <property type="match status" value="1"/>
</dbReference>
<dbReference type="PROSITE" id="PS52016">
    <property type="entry name" value="TONB_DEPENDENT_REC_3"/>
    <property type="match status" value="1"/>
</dbReference>
<evidence type="ECO:0000256" key="5">
    <source>
        <dbReference type="ARBA" id="ARBA00022692"/>
    </source>
</evidence>
<dbReference type="OrthoDB" id="7277632at2"/>
<dbReference type="Proteomes" id="UP000236327">
    <property type="component" value="Unassembled WGS sequence"/>
</dbReference>
<evidence type="ECO:0000256" key="7">
    <source>
        <dbReference type="ARBA" id="ARBA00023004"/>
    </source>
</evidence>
<protein>
    <recommendedName>
        <fullName evidence="19">Cyclic nucleotide-binding protein</fullName>
    </recommendedName>
</protein>
<feature type="chain" id="PRO_5014454232" description="Cyclic nucleotide-binding protein" evidence="14">
    <location>
        <begin position="28"/>
        <end position="822"/>
    </location>
</feature>
<dbReference type="InterPro" id="IPR036942">
    <property type="entry name" value="Beta-barrel_TonB_sf"/>
</dbReference>
<evidence type="ECO:0000256" key="14">
    <source>
        <dbReference type="SAM" id="SignalP"/>
    </source>
</evidence>
<feature type="domain" description="TonB-dependent receptor-like beta-barrel" evidence="15">
    <location>
        <begin position="470"/>
        <end position="778"/>
    </location>
</feature>
<evidence type="ECO:0000313" key="18">
    <source>
        <dbReference type="Proteomes" id="UP000236327"/>
    </source>
</evidence>
<evidence type="ECO:0000256" key="11">
    <source>
        <dbReference type="ARBA" id="ARBA00023237"/>
    </source>
</evidence>
<gene>
    <name evidence="17" type="ORF">A8V01_01040</name>
</gene>
<keyword evidence="10 12" id="KW-0472">Membrane</keyword>
<name>A0A2K2G702_9SPHN</name>
<proteinExistence type="inferred from homology"/>
<evidence type="ECO:0000256" key="12">
    <source>
        <dbReference type="PROSITE-ProRule" id="PRU01360"/>
    </source>
</evidence>
<feature type="signal peptide" evidence="14">
    <location>
        <begin position="1"/>
        <end position="27"/>
    </location>
</feature>
<reference evidence="17 18" key="1">
    <citation type="submission" date="2016-05" db="EMBL/GenBank/DDBJ databases">
        <title>Complete genome sequence of Novosphingobium guangzhouense SA925(T).</title>
        <authorList>
            <person name="Sha S."/>
        </authorList>
    </citation>
    <scope>NUCLEOTIDE SEQUENCE [LARGE SCALE GENOMIC DNA]</scope>
    <source>
        <strain evidence="17 18">SA925</strain>
    </source>
</reference>
<comment type="similarity">
    <text evidence="12 13">Belongs to the TonB-dependent receptor family.</text>
</comment>